<feature type="transmembrane region" description="Helical" evidence="8">
    <location>
        <begin position="104"/>
        <end position="121"/>
    </location>
</feature>
<dbReference type="AlphaFoldDB" id="A0A9D2NPK4"/>
<gene>
    <name evidence="9" type="ORF">H9702_03550</name>
</gene>
<feature type="transmembrane region" description="Helical" evidence="8">
    <location>
        <begin position="30"/>
        <end position="49"/>
    </location>
</feature>
<evidence type="ECO:0000313" key="10">
    <source>
        <dbReference type="Proteomes" id="UP000823896"/>
    </source>
</evidence>
<evidence type="ECO:0000256" key="3">
    <source>
        <dbReference type="ARBA" id="ARBA00022448"/>
    </source>
</evidence>
<keyword evidence="6 8" id="KW-1133">Transmembrane helix</keyword>
<dbReference type="Pfam" id="PF02652">
    <property type="entry name" value="Lactate_perm"/>
    <property type="match status" value="1"/>
</dbReference>
<feature type="transmembrane region" description="Helical" evidence="8">
    <location>
        <begin position="214"/>
        <end position="234"/>
    </location>
</feature>
<dbReference type="GO" id="GO:0015295">
    <property type="term" value="F:solute:proton symporter activity"/>
    <property type="evidence" value="ECO:0007669"/>
    <property type="project" value="TreeGrafter"/>
</dbReference>
<feature type="transmembrane region" description="Helical" evidence="8">
    <location>
        <begin position="185"/>
        <end position="202"/>
    </location>
</feature>
<comment type="caution">
    <text evidence="8">Lacks conserved residue(s) required for the propagation of feature annotation.</text>
</comment>
<feature type="transmembrane region" description="Helical" evidence="8">
    <location>
        <begin position="279"/>
        <end position="299"/>
    </location>
</feature>
<organism evidence="9 10">
    <name type="scientific">Candidatus Merdibacter merdavium</name>
    <dbReference type="NCBI Taxonomy" id="2838692"/>
    <lineage>
        <taxon>Bacteria</taxon>
        <taxon>Bacillati</taxon>
        <taxon>Bacillota</taxon>
        <taxon>Erysipelotrichia</taxon>
        <taxon>Erysipelotrichales</taxon>
        <taxon>Erysipelotrichaceae</taxon>
        <taxon>Merdibacter</taxon>
    </lineage>
</organism>
<feature type="transmembrane region" description="Helical" evidence="8">
    <location>
        <begin position="6"/>
        <end position="23"/>
    </location>
</feature>
<comment type="similarity">
    <text evidence="2 8">Belongs to the lactate permease family.</text>
</comment>
<keyword evidence="7 8" id="KW-0472">Membrane</keyword>
<feature type="transmembrane region" description="Helical" evidence="8">
    <location>
        <begin position="127"/>
        <end position="151"/>
    </location>
</feature>
<evidence type="ECO:0000256" key="1">
    <source>
        <dbReference type="ARBA" id="ARBA00004651"/>
    </source>
</evidence>
<comment type="function">
    <text evidence="8">Uptake of L-lactate across the membrane. Can also transport D-lactate and glycolate.</text>
</comment>
<feature type="transmembrane region" description="Helical" evidence="8">
    <location>
        <begin position="415"/>
        <end position="437"/>
    </location>
</feature>
<dbReference type="InterPro" id="IPR003804">
    <property type="entry name" value="Lactate_perm"/>
</dbReference>
<evidence type="ECO:0000256" key="6">
    <source>
        <dbReference type="ARBA" id="ARBA00022989"/>
    </source>
</evidence>
<dbReference type="Proteomes" id="UP000823896">
    <property type="component" value="Unassembled WGS sequence"/>
</dbReference>
<comment type="caution">
    <text evidence="9">The sequence shown here is derived from an EMBL/GenBank/DDBJ whole genome shotgun (WGS) entry which is preliminary data.</text>
</comment>
<evidence type="ECO:0000256" key="7">
    <source>
        <dbReference type="ARBA" id="ARBA00023136"/>
    </source>
</evidence>
<evidence type="ECO:0000256" key="2">
    <source>
        <dbReference type="ARBA" id="ARBA00010100"/>
    </source>
</evidence>
<dbReference type="EMBL" id="DWWM01000023">
    <property type="protein sequence ID" value="HJC36190.1"/>
    <property type="molecule type" value="Genomic_DNA"/>
</dbReference>
<evidence type="ECO:0000256" key="8">
    <source>
        <dbReference type="RuleBase" id="RU365092"/>
    </source>
</evidence>
<dbReference type="PANTHER" id="PTHR30003">
    <property type="entry name" value="L-LACTATE PERMEASE"/>
    <property type="match status" value="1"/>
</dbReference>
<evidence type="ECO:0000313" key="9">
    <source>
        <dbReference type="EMBL" id="HJC36190.1"/>
    </source>
</evidence>
<accession>A0A9D2NPK4</accession>
<keyword evidence="5 8" id="KW-0812">Transmembrane</keyword>
<evidence type="ECO:0000256" key="5">
    <source>
        <dbReference type="ARBA" id="ARBA00022692"/>
    </source>
</evidence>
<name>A0A9D2NPK4_9FIRM</name>
<dbReference type="GO" id="GO:0015129">
    <property type="term" value="F:lactate transmembrane transporter activity"/>
    <property type="evidence" value="ECO:0007669"/>
    <property type="project" value="UniProtKB-UniRule"/>
</dbReference>
<reference evidence="9" key="1">
    <citation type="journal article" date="2021" name="PeerJ">
        <title>Extensive microbial diversity within the chicken gut microbiome revealed by metagenomics and culture.</title>
        <authorList>
            <person name="Gilroy R."/>
            <person name="Ravi A."/>
            <person name="Getino M."/>
            <person name="Pursley I."/>
            <person name="Horton D.L."/>
            <person name="Alikhan N.F."/>
            <person name="Baker D."/>
            <person name="Gharbi K."/>
            <person name="Hall N."/>
            <person name="Watson M."/>
            <person name="Adriaenssens E.M."/>
            <person name="Foster-Nyarko E."/>
            <person name="Jarju S."/>
            <person name="Secka A."/>
            <person name="Antonio M."/>
            <person name="Oren A."/>
            <person name="Chaudhuri R.R."/>
            <person name="La Ragione R."/>
            <person name="Hildebrand F."/>
            <person name="Pallen M.J."/>
        </authorList>
    </citation>
    <scope>NUCLEOTIDE SEQUENCE</scope>
    <source>
        <strain evidence="9">CHK187-11901</strain>
    </source>
</reference>
<reference evidence="9" key="2">
    <citation type="submission" date="2021-04" db="EMBL/GenBank/DDBJ databases">
        <authorList>
            <person name="Gilroy R."/>
        </authorList>
    </citation>
    <scope>NUCLEOTIDE SEQUENCE</scope>
    <source>
        <strain evidence="9">CHK187-11901</strain>
    </source>
</reference>
<feature type="transmembrane region" description="Helical" evidence="8">
    <location>
        <begin position="378"/>
        <end position="403"/>
    </location>
</feature>
<feature type="transmembrane region" description="Helical" evidence="8">
    <location>
        <begin position="491"/>
        <end position="513"/>
    </location>
</feature>
<sequence>MTFVMFLLGLVPILWMILALIGFKWAGYKASIVAMLLAAVLAITIWKLPLIDTATAALEGFAMAAWPIILVIIAAVFTYNLTLRTGKMEVIKRMITSVSSDKRILVILIGWCFGGFMEGMAGFGTAIAIPAGMLAGLGFPPLLACLVCLVANGTPTPFGSIGIPTVTLANLVGLDNAALAFTETLQLAPLMLLSPFIMVMITGKGFKALKGVSLITLISGLSFVLPQLAVTYFVGSELAVVVGSICSLLVTIAAAMLHERHASAPQEYQMEMPKSDHALTVKEALVAWSPFILVFVFLLSTSKLVAPVNTFLNQFSTAVPIYTGEGASPYTFTWINTPGIWIFLSAFIGGFIQRASLKEMLYVLKATLVQMSKTMVTMLCVLATAKIMGYSGMITSIANMFVLTLGTLYPLAAPLIGALGTFVTGSGTSSSVLFGNVQLQAANAIGANAYWMVALNSLGVAAGKMLAPQSIAIGLVSVNESGKDGELLKKVLPYTVLYLVLMAIIAYFGLPLFDSLHLFS</sequence>
<feature type="transmembrane region" description="Helical" evidence="8">
    <location>
        <begin position="61"/>
        <end position="83"/>
    </location>
</feature>
<keyword evidence="4 8" id="KW-1003">Cell membrane</keyword>
<keyword evidence="3 8" id="KW-0813">Transport</keyword>
<feature type="transmembrane region" description="Helical" evidence="8">
    <location>
        <begin position="339"/>
        <end position="357"/>
    </location>
</feature>
<feature type="transmembrane region" description="Helical" evidence="8">
    <location>
        <begin position="158"/>
        <end position="179"/>
    </location>
</feature>
<comment type="subcellular location">
    <subcellularLocation>
        <location evidence="1 8">Cell membrane</location>
        <topology evidence="1 8">Multi-pass membrane protein</topology>
    </subcellularLocation>
</comment>
<protein>
    <recommendedName>
        <fullName evidence="8">L-lactate permease</fullName>
    </recommendedName>
</protein>
<dbReference type="NCBIfam" id="TIGR00795">
    <property type="entry name" value="lctP"/>
    <property type="match status" value="1"/>
</dbReference>
<feature type="transmembrane region" description="Helical" evidence="8">
    <location>
        <begin position="240"/>
        <end position="258"/>
    </location>
</feature>
<evidence type="ECO:0000256" key="4">
    <source>
        <dbReference type="ARBA" id="ARBA00022475"/>
    </source>
</evidence>
<proteinExistence type="inferred from homology"/>
<dbReference type="GO" id="GO:0005886">
    <property type="term" value="C:plasma membrane"/>
    <property type="evidence" value="ECO:0007669"/>
    <property type="project" value="UniProtKB-SubCell"/>
</dbReference>
<dbReference type="PANTHER" id="PTHR30003:SF0">
    <property type="entry name" value="GLYCOLATE PERMEASE GLCA-RELATED"/>
    <property type="match status" value="1"/>
</dbReference>
<feature type="transmembrane region" description="Helical" evidence="8">
    <location>
        <begin position="449"/>
        <end position="471"/>
    </location>
</feature>